<accession>A0A2P2PA28</accession>
<proteinExistence type="predicted"/>
<dbReference type="EMBL" id="GGEC01071073">
    <property type="protein sequence ID" value="MBX51557.1"/>
    <property type="molecule type" value="Transcribed_RNA"/>
</dbReference>
<name>A0A2P2PA28_RHIMU</name>
<dbReference type="AlphaFoldDB" id="A0A2P2PA28"/>
<feature type="chain" id="PRO_5015182375" evidence="1">
    <location>
        <begin position="25"/>
        <end position="61"/>
    </location>
</feature>
<sequence>MRHIRALMMIWLVTVPTLEQVALSSTKNTTLNNQQCRNSNFKLKSIFFVIITIRKKKYIKN</sequence>
<evidence type="ECO:0000256" key="1">
    <source>
        <dbReference type="SAM" id="SignalP"/>
    </source>
</evidence>
<protein>
    <submittedName>
        <fullName evidence="2">Uncharacterized protein</fullName>
    </submittedName>
</protein>
<organism evidence="2">
    <name type="scientific">Rhizophora mucronata</name>
    <name type="common">Asiatic mangrove</name>
    <dbReference type="NCBI Taxonomy" id="61149"/>
    <lineage>
        <taxon>Eukaryota</taxon>
        <taxon>Viridiplantae</taxon>
        <taxon>Streptophyta</taxon>
        <taxon>Embryophyta</taxon>
        <taxon>Tracheophyta</taxon>
        <taxon>Spermatophyta</taxon>
        <taxon>Magnoliopsida</taxon>
        <taxon>eudicotyledons</taxon>
        <taxon>Gunneridae</taxon>
        <taxon>Pentapetalae</taxon>
        <taxon>rosids</taxon>
        <taxon>fabids</taxon>
        <taxon>Malpighiales</taxon>
        <taxon>Rhizophoraceae</taxon>
        <taxon>Rhizophora</taxon>
    </lineage>
</organism>
<reference evidence="2" key="1">
    <citation type="submission" date="2018-02" db="EMBL/GenBank/DDBJ databases">
        <title>Rhizophora mucronata_Transcriptome.</title>
        <authorList>
            <person name="Meera S.P."/>
            <person name="Sreeshan A."/>
            <person name="Augustine A."/>
        </authorList>
    </citation>
    <scope>NUCLEOTIDE SEQUENCE</scope>
    <source>
        <tissue evidence="2">Leaf</tissue>
    </source>
</reference>
<feature type="signal peptide" evidence="1">
    <location>
        <begin position="1"/>
        <end position="24"/>
    </location>
</feature>
<keyword evidence="1" id="KW-0732">Signal</keyword>
<evidence type="ECO:0000313" key="2">
    <source>
        <dbReference type="EMBL" id="MBX51557.1"/>
    </source>
</evidence>